<sequence length="274" mass="31675">MSALDWALPPRTASPPVIPFRFFDLPQEIQDKVYEIIYAEKHGVSVHISGPLQDRGRGRRGYGKEVEVEKLHINGGYYGDDGLKRACKKMRNDSFPARKAVFNKKMSVGWDEDYRGQAFEELRAEKYAKLRSEITHLSIGEFSGRTCGELPSVFWDDIHTLFPQVKTIKASYGMYRRQHVDRDFDDETSEWRRIMADDYDDAFRAGDMDDEFDFPAERLQLLSLARTLEEAAHGCTVFLTTSVTWTDNRYHAVHWQHIKFLVTADGVEGIERKP</sequence>
<organism evidence="1 2">
    <name type="scientific">Cladophialophora chaetospira</name>
    <dbReference type="NCBI Taxonomy" id="386627"/>
    <lineage>
        <taxon>Eukaryota</taxon>
        <taxon>Fungi</taxon>
        <taxon>Dikarya</taxon>
        <taxon>Ascomycota</taxon>
        <taxon>Pezizomycotina</taxon>
        <taxon>Eurotiomycetes</taxon>
        <taxon>Chaetothyriomycetidae</taxon>
        <taxon>Chaetothyriales</taxon>
        <taxon>Herpotrichiellaceae</taxon>
        <taxon>Cladophialophora</taxon>
    </lineage>
</organism>
<evidence type="ECO:0000313" key="1">
    <source>
        <dbReference type="EMBL" id="KAJ9610271.1"/>
    </source>
</evidence>
<dbReference type="EMBL" id="JAPDRK010000007">
    <property type="protein sequence ID" value="KAJ9610271.1"/>
    <property type="molecule type" value="Genomic_DNA"/>
</dbReference>
<dbReference type="Proteomes" id="UP001172673">
    <property type="component" value="Unassembled WGS sequence"/>
</dbReference>
<comment type="caution">
    <text evidence="1">The sequence shown here is derived from an EMBL/GenBank/DDBJ whole genome shotgun (WGS) entry which is preliminary data.</text>
</comment>
<evidence type="ECO:0000313" key="2">
    <source>
        <dbReference type="Proteomes" id="UP001172673"/>
    </source>
</evidence>
<protein>
    <submittedName>
        <fullName evidence="1">Uncharacterized protein</fullName>
    </submittedName>
</protein>
<name>A0AA38XBU8_9EURO</name>
<proteinExistence type="predicted"/>
<dbReference type="AlphaFoldDB" id="A0AA38XBU8"/>
<keyword evidence="2" id="KW-1185">Reference proteome</keyword>
<reference evidence="1" key="1">
    <citation type="submission" date="2022-10" db="EMBL/GenBank/DDBJ databases">
        <title>Culturing micro-colonial fungi from biological soil crusts in the Mojave desert and describing Neophaeococcomyces mojavensis, and introducing the new genera and species Taxawa tesnikishii.</title>
        <authorList>
            <person name="Kurbessoian T."/>
            <person name="Stajich J.E."/>
        </authorList>
    </citation>
    <scope>NUCLEOTIDE SEQUENCE</scope>
    <source>
        <strain evidence="1">TK_41</strain>
    </source>
</reference>
<gene>
    <name evidence="1" type="ORF">H2200_005048</name>
</gene>
<accession>A0AA38XBU8</accession>